<organism evidence="1 2">
    <name type="scientific">Lecanicillium saksenae</name>
    <dbReference type="NCBI Taxonomy" id="468837"/>
    <lineage>
        <taxon>Eukaryota</taxon>
        <taxon>Fungi</taxon>
        <taxon>Dikarya</taxon>
        <taxon>Ascomycota</taxon>
        <taxon>Pezizomycotina</taxon>
        <taxon>Sordariomycetes</taxon>
        <taxon>Hypocreomycetidae</taxon>
        <taxon>Hypocreales</taxon>
        <taxon>Cordycipitaceae</taxon>
        <taxon>Lecanicillium</taxon>
    </lineage>
</organism>
<evidence type="ECO:0000313" key="1">
    <source>
        <dbReference type="EMBL" id="KAJ3486544.1"/>
    </source>
</evidence>
<comment type="caution">
    <text evidence="1">The sequence shown here is derived from an EMBL/GenBank/DDBJ whole genome shotgun (WGS) entry which is preliminary data.</text>
</comment>
<dbReference type="EMBL" id="JANAKD010000893">
    <property type="protein sequence ID" value="KAJ3486544.1"/>
    <property type="molecule type" value="Genomic_DNA"/>
</dbReference>
<evidence type="ECO:0000313" key="2">
    <source>
        <dbReference type="Proteomes" id="UP001148737"/>
    </source>
</evidence>
<dbReference type="Proteomes" id="UP001148737">
    <property type="component" value="Unassembled WGS sequence"/>
</dbReference>
<name>A0ACC1QR22_9HYPO</name>
<reference evidence="1" key="1">
    <citation type="submission" date="2022-07" db="EMBL/GenBank/DDBJ databases">
        <title>Genome Sequence of Lecanicillium saksenae.</title>
        <authorList>
            <person name="Buettner E."/>
        </authorList>
    </citation>
    <scope>NUCLEOTIDE SEQUENCE</scope>
    <source>
        <strain evidence="1">VT-O1</strain>
    </source>
</reference>
<proteinExistence type="predicted"/>
<sequence>MREDYDRCSKEADRLSKYLKDIRLRQVIQDFHTDIHVEEVDRQLRGIKPADIIAPPGIQYDLAERAQVAQLYATAAKIPEADQLHGIRVELVRRISQLCSRRESREQRRKYRADLRVLSVARKSRESRSYKDPKHEQFGEAYEADAPQPIENALSLPVARLRGHHRQQRAFCQPFQASWTGFAAVYFTLMQMKTKNYYLLKFDLATMLSPVERHSDLCLPSEEQQCGSIKRSSSVQRLRS</sequence>
<protein>
    <submittedName>
        <fullName evidence="1">Uncharacterized protein</fullName>
    </submittedName>
</protein>
<accession>A0ACC1QR22</accession>
<gene>
    <name evidence="1" type="ORF">NLG97_g6593</name>
</gene>
<keyword evidence="2" id="KW-1185">Reference proteome</keyword>